<name>A0A835IYM0_9MAGN</name>
<dbReference type="EMBL" id="JADFTS010000001">
    <property type="protein sequence ID" value="KAF9626134.1"/>
    <property type="molecule type" value="Genomic_DNA"/>
</dbReference>
<accession>A0A835IYM0</accession>
<dbReference type="AlphaFoldDB" id="A0A835IYM0"/>
<proteinExistence type="predicted"/>
<dbReference type="OrthoDB" id="782407at2759"/>
<sequence>MQSACKGKPRDAVLLSKRPPVVEVIRSTNQLSSQRKRRPPEFGSGLLSWLSPHYHGGDHVEKSVARHSVWGAIAIWPLADPYSTPFDLLLGMFAPTPNRMKYVTSCLHSSMRHKRLSQVTTNIIKLKFHGLHCSRKQPPGVDQLKRDLYAFRVLELLTGRQPIDSSRPRQEQSMVKWALTRLHDYECLEAMVDPTTRPMFFSSSVFRCTSISVRNKFVSPSVKLFNDSVQSIRCNFLLDNKT</sequence>
<organism evidence="1 2">
    <name type="scientific">Coptis chinensis</name>
    <dbReference type="NCBI Taxonomy" id="261450"/>
    <lineage>
        <taxon>Eukaryota</taxon>
        <taxon>Viridiplantae</taxon>
        <taxon>Streptophyta</taxon>
        <taxon>Embryophyta</taxon>
        <taxon>Tracheophyta</taxon>
        <taxon>Spermatophyta</taxon>
        <taxon>Magnoliopsida</taxon>
        <taxon>Ranunculales</taxon>
        <taxon>Ranunculaceae</taxon>
        <taxon>Coptidoideae</taxon>
        <taxon>Coptis</taxon>
    </lineage>
</organism>
<comment type="caution">
    <text evidence="1">The sequence shown here is derived from an EMBL/GenBank/DDBJ whole genome shotgun (WGS) entry which is preliminary data.</text>
</comment>
<gene>
    <name evidence="1" type="ORF">IFM89_031261</name>
</gene>
<evidence type="ECO:0000313" key="1">
    <source>
        <dbReference type="EMBL" id="KAF9626134.1"/>
    </source>
</evidence>
<protein>
    <submittedName>
        <fullName evidence="1">Uncharacterized protein</fullName>
    </submittedName>
</protein>
<evidence type="ECO:0000313" key="2">
    <source>
        <dbReference type="Proteomes" id="UP000631114"/>
    </source>
</evidence>
<dbReference type="Proteomes" id="UP000631114">
    <property type="component" value="Unassembled WGS sequence"/>
</dbReference>
<reference evidence="1 2" key="1">
    <citation type="submission" date="2020-10" db="EMBL/GenBank/DDBJ databases">
        <title>The Coptis chinensis genome and diversification of protoberbering-type alkaloids.</title>
        <authorList>
            <person name="Wang B."/>
            <person name="Shu S."/>
            <person name="Song C."/>
            <person name="Liu Y."/>
        </authorList>
    </citation>
    <scope>NUCLEOTIDE SEQUENCE [LARGE SCALE GENOMIC DNA]</scope>
    <source>
        <strain evidence="1">HL-2020</strain>
        <tissue evidence="1">Leaf</tissue>
    </source>
</reference>
<keyword evidence="2" id="KW-1185">Reference proteome</keyword>